<dbReference type="AlphaFoldDB" id="A0A9W6MPL3"/>
<evidence type="ECO:0000256" key="2">
    <source>
        <dbReference type="ARBA" id="ARBA00022679"/>
    </source>
</evidence>
<evidence type="ECO:0000313" key="5">
    <source>
        <dbReference type="EMBL" id="GLK53323.1"/>
    </source>
</evidence>
<dbReference type="SMART" id="SM00563">
    <property type="entry name" value="PlsC"/>
    <property type="match status" value="1"/>
</dbReference>
<dbReference type="CDD" id="cd07989">
    <property type="entry name" value="LPLAT_AGPAT-like"/>
    <property type="match status" value="1"/>
</dbReference>
<dbReference type="SUPFAM" id="SSF69593">
    <property type="entry name" value="Glycerol-3-phosphate (1)-acyltransferase"/>
    <property type="match status" value="1"/>
</dbReference>
<keyword evidence="6" id="KW-1185">Reference proteome</keyword>
<proteinExistence type="predicted"/>
<dbReference type="PANTHER" id="PTHR10434">
    <property type="entry name" value="1-ACYL-SN-GLYCEROL-3-PHOSPHATE ACYLTRANSFERASE"/>
    <property type="match status" value="1"/>
</dbReference>
<evidence type="ECO:0000256" key="1">
    <source>
        <dbReference type="ARBA" id="ARBA00005189"/>
    </source>
</evidence>
<reference evidence="5" key="2">
    <citation type="submission" date="2023-01" db="EMBL/GenBank/DDBJ databases">
        <authorList>
            <person name="Sun Q."/>
            <person name="Evtushenko L."/>
        </authorList>
    </citation>
    <scope>NUCLEOTIDE SEQUENCE</scope>
    <source>
        <strain evidence="5">VKM B-1513</strain>
    </source>
</reference>
<gene>
    <name evidence="5" type="ORF">GCM10017621_28310</name>
</gene>
<dbReference type="Pfam" id="PF01553">
    <property type="entry name" value="Acyltransferase"/>
    <property type="match status" value="1"/>
</dbReference>
<comment type="caution">
    <text evidence="5">The sequence shown here is derived from an EMBL/GenBank/DDBJ whole genome shotgun (WGS) entry which is preliminary data.</text>
</comment>
<evidence type="ECO:0000259" key="4">
    <source>
        <dbReference type="SMART" id="SM00563"/>
    </source>
</evidence>
<protein>
    <submittedName>
        <fullName evidence="5">1-acyl-sn-glycerol-3-phosphate acyltransferase</fullName>
    </submittedName>
</protein>
<dbReference type="PANTHER" id="PTHR10434:SF40">
    <property type="entry name" value="1-ACYL-SN-GLYCEROL-3-PHOSPHATE ACYLTRANSFERASE"/>
    <property type="match status" value="1"/>
</dbReference>
<dbReference type="GO" id="GO:0006654">
    <property type="term" value="P:phosphatidic acid biosynthetic process"/>
    <property type="evidence" value="ECO:0007669"/>
    <property type="project" value="TreeGrafter"/>
</dbReference>
<keyword evidence="2" id="KW-0808">Transferase</keyword>
<name>A0A9W6MPL3_9PROT</name>
<dbReference type="GO" id="GO:0003841">
    <property type="term" value="F:1-acylglycerol-3-phosphate O-acyltransferase activity"/>
    <property type="evidence" value="ECO:0007669"/>
    <property type="project" value="TreeGrafter"/>
</dbReference>
<reference evidence="5" key="1">
    <citation type="journal article" date="2014" name="Int. J. Syst. Evol. Microbiol.">
        <title>Complete genome sequence of Corynebacterium casei LMG S-19264T (=DSM 44701T), isolated from a smear-ripened cheese.</title>
        <authorList>
            <consortium name="US DOE Joint Genome Institute (JGI-PGF)"/>
            <person name="Walter F."/>
            <person name="Albersmeier A."/>
            <person name="Kalinowski J."/>
            <person name="Ruckert C."/>
        </authorList>
    </citation>
    <scope>NUCLEOTIDE SEQUENCE</scope>
    <source>
        <strain evidence="5">VKM B-1513</strain>
    </source>
</reference>
<evidence type="ECO:0000313" key="6">
    <source>
        <dbReference type="Proteomes" id="UP001143486"/>
    </source>
</evidence>
<dbReference type="RefSeq" id="WP_271187676.1">
    <property type="nucleotide sequence ID" value="NZ_BSFE01000010.1"/>
</dbReference>
<accession>A0A9W6MPL3</accession>
<feature type="domain" description="Phospholipid/glycerol acyltransferase" evidence="4">
    <location>
        <begin position="68"/>
        <end position="182"/>
    </location>
</feature>
<comment type="pathway">
    <text evidence="1">Lipid metabolism.</text>
</comment>
<dbReference type="Proteomes" id="UP001143486">
    <property type="component" value="Unassembled WGS sequence"/>
</dbReference>
<dbReference type="EMBL" id="BSFE01000010">
    <property type="protein sequence ID" value="GLK53323.1"/>
    <property type="molecule type" value="Genomic_DNA"/>
</dbReference>
<keyword evidence="3 5" id="KW-0012">Acyltransferase</keyword>
<evidence type="ECO:0000256" key="3">
    <source>
        <dbReference type="ARBA" id="ARBA00023315"/>
    </source>
</evidence>
<sequence length="245" mass="26729">MRSTVFNILFYACLAVFVLIAAALTLQPSPRPVRAVMRTACRTVRGLMRGVMGIRIEVRGTPPAGQPVIIASKHQSWADGFMMMAVTGDINFIIGTAIAKFPLVGRIVARSGATMVNSPGDRASDQSMQDVLNRAADDPRPLLIYPEGNLAAVGEARRYRKGVHLMYETLNRPVVPVATNMGLRWPKNEWVKHPGPAVIAFLDPIPPGLPRDAFLPRLMTTIETRTRALEAEGRAYGPADTETVS</sequence>
<organism evidence="5 6">
    <name type="scientific">Maricaulis virginensis</name>
    <dbReference type="NCBI Taxonomy" id="144022"/>
    <lineage>
        <taxon>Bacteria</taxon>
        <taxon>Pseudomonadati</taxon>
        <taxon>Pseudomonadota</taxon>
        <taxon>Alphaproteobacteria</taxon>
        <taxon>Maricaulales</taxon>
        <taxon>Maricaulaceae</taxon>
        <taxon>Maricaulis</taxon>
    </lineage>
</organism>
<dbReference type="InterPro" id="IPR002123">
    <property type="entry name" value="Plipid/glycerol_acylTrfase"/>
</dbReference>